<dbReference type="RefSeq" id="WP_090709992.1">
    <property type="nucleotide sequence ID" value="NZ_FOVM01000003.1"/>
</dbReference>
<evidence type="ECO:0000313" key="2">
    <source>
        <dbReference type="Proteomes" id="UP000198867"/>
    </source>
</evidence>
<accession>A0A1I5AE46</accession>
<gene>
    <name evidence="1" type="ORF">SAMN05216219_1388</name>
</gene>
<dbReference type="EMBL" id="FOVM01000003">
    <property type="protein sequence ID" value="SFN60744.1"/>
    <property type="molecule type" value="Genomic_DNA"/>
</dbReference>
<dbReference type="AlphaFoldDB" id="A0A1I5AE46"/>
<reference evidence="2" key="1">
    <citation type="submission" date="2016-10" db="EMBL/GenBank/DDBJ databases">
        <authorList>
            <person name="Varghese N."/>
            <person name="Submissions S."/>
        </authorList>
    </citation>
    <scope>NUCLEOTIDE SEQUENCE [LARGE SCALE GENOMIC DNA]</scope>
    <source>
        <strain evidence="2">CGMCC 1.11101</strain>
    </source>
</reference>
<evidence type="ECO:0000313" key="1">
    <source>
        <dbReference type="EMBL" id="SFN60744.1"/>
    </source>
</evidence>
<organism evidence="1 2">
    <name type="scientific">Mycetocola miduiensis</name>
    <dbReference type="NCBI Taxonomy" id="995034"/>
    <lineage>
        <taxon>Bacteria</taxon>
        <taxon>Bacillati</taxon>
        <taxon>Actinomycetota</taxon>
        <taxon>Actinomycetes</taxon>
        <taxon>Micrococcales</taxon>
        <taxon>Microbacteriaceae</taxon>
        <taxon>Mycetocola</taxon>
    </lineage>
</organism>
<dbReference type="STRING" id="995034.SAMN05216219_1388"/>
<name>A0A1I5AE46_9MICO</name>
<dbReference type="OrthoDB" id="9757939at2"/>
<proteinExistence type="predicted"/>
<dbReference type="GO" id="GO:0005975">
    <property type="term" value="P:carbohydrate metabolic process"/>
    <property type="evidence" value="ECO:0007669"/>
    <property type="project" value="InterPro"/>
</dbReference>
<keyword evidence="2" id="KW-1185">Reference proteome</keyword>
<protein>
    <submittedName>
        <fullName evidence="1">Uncharacterized protein</fullName>
    </submittedName>
</protein>
<dbReference type="InterPro" id="IPR008928">
    <property type="entry name" value="6-hairpin_glycosidase_sf"/>
</dbReference>
<sequence length="768" mass="84142">MTSVELVPSPAPRGVGLEMRVNGREAARLTIPASVRTTDGQVASGGYDSVERDRDSLICLFEARLNEGTRVVLEDRWNPSPEGDSFFVDRTLTIEEAGSTGGVRAELVVDAALSDENADWQLFISGACYNRNDTNLDGLEDYLGTYVQEYRDDRNGHLAVLAYLAGPGLGISLARTSVPGHDTPVSKAELLSGVVVQQSDIGSLGLIPDETGPLRLRAGYPFGEERTFCLDTSGRGWAGYLPVVAGHRAAVQYELRVVPAADLTEAIWSVGERQRLRLRTAPSPLPLPLEELERHRFSLTQQYFRAWTADEDPRRPAGYLTHFSPREGETLGSLIEFGFTGAQSLHALAAIRRGYREGVPLWIKRGRMVNDFFVRECQSENGFAEGLYDTRSRSFVQWFTGILMPFQYSEDEEELRAYLGSQVTEALAPIAKELRGVPGNYTRTMCEAVHSVLLAYEEEARHGVHQADWLKSGERFGSFLLQNQEPDGSWYRGYMPSGEPLTHPVEWFGNGPVEQRSGTIFPIPVLATLHRLTGMPEYKEAALRAADFIATTYVPEVRYCGGLNDTAQLKSVKIDSTGVLFAMRSLIVAYRLGGETRHLEAAVKAAKIATSWLFLWDVPFPVSTLLATGGFRTTGWAVCDAIPAGSYVEDVFLEFVGDLLDVAAASRVPAFVDIVELVINGMQQGTSIPGNMLGYAAPGIQCEGFMTSYWLSAPESTLFSGAVGKVKGDDNDTCNGFVNAAALFGLDAIRETYGTLNLPLIRERVGAP</sequence>
<dbReference type="Proteomes" id="UP000198867">
    <property type="component" value="Unassembled WGS sequence"/>
</dbReference>
<dbReference type="SUPFAM" id="SSF48208">
    <property type="entry name" value="Six-hairpin glycosidases"/>
    <property type="match status" value="1"/>
</dbReference>